<comment type="caution">
    <text evidence="2">The sequence shown here is derived from an EMBL/GenBank/DDBJ whole genome shotgun (WGS) entry which is preliminary data.</text>
</comment>
<keyword evidence="3" id="KW-1185">Reference proteome</keyword>
<dbReference type="InterPro" id="IPR000182">
    <property type="entry name" value="GNAT_dom"/>
</dbReference>
<feature type="domain" description="N-acetyltransferase" evidence="1">
    <location>
        <begin position="9"/>
        <end position="169"/>
    </location>
</feature>
<dbReference type="RefSeq" id="WP_079422259.1">
    <property type="nucleotide sequence ID" value="NZ_MZGV01000006.1"/>
</dbReference>
<evidence type="ECO:0000313" key="3">
    <source>
        <dbReference type="Proteomes" id="UP000190080"/>
    </source>
</evidence>
<dbReference type="SUPFAM" id="SSF55729">
    <property type="entry name" value="Acyl-CoA N-acyltransferases (Nat)"/>
    <property type="match status" value="1"/>
</dbReference>
<dbReference type="GO" id="GO:0016747">
    <property type="term" value="F:acyltransferase activity, transferring groups other than amino-acyl groups"/>
    <property type="evidence" value="ECO:0007669"/>
    <property type="project" value="InterPro"/>
</dbReference>
<keyword evidence="2" id="KW-0808">Transferase</keyword>
<evidence type="ECO:0000313" key="2">
    <source>
        <dbReference type="EMBL" id="OPJ63950.1"/>
    </source>
</evidence>
<dbReference type="Gene3D" id="3.40.630.30">
    <property type="match status" value="1"/>
</dbReference>
<dbReference type="EMBL" id="MZGV01000006">
    <property type="protein sequence ID" value="OPJ63950.1"/>
    <property type="molecule type" value="Genomic_DNA"/>
</dbReference>
<evidence type="ECO:0000259" key="1">
    <source>
        <dbReference type="PROSITE" id="PS51186"/>
    </source>
</evidence>
<accession>A0A1V4IVU3</accession>
<dbReference type="Pfam" id="PF13302">
    <property type="entry name" value="Acetyltransf_3"/>
    <property type="match status" value="1"/>
</dbReference>
<dbReference type="OrthoDB" id="9785602at2"/>
<proteinExistence type="predicted"/>
<sequence>MARSPIENYMLVPLQESYFKELYSWNTEEEHFELYTCRPVTKQKNYEEYIKVMQKSINNKSEKTYLLIDECYPDLPLGRVKVFDYNPRNHSAEFGYYFPRINRNQGLGSIMLKNFLYIVFQDTELNLNKLYATTCSNNSPSIKLLEKHGFKLDGRLREHYWIDAIKYDQCVYSILKGELI</sequence>
<dbReference type="EC" id="2.3.1.-" evidence="2"/>
<keyword evidence="2" id="KW-0012">Acyltransferase</keyword>
<protein>
    <submittedName>
        <fullName evidence="2">Putative ribosomal N-acetyltransferase YdaF</fullName>
        <ecNumber evidence="2">2.3.1.-</ecNumber>
    </submittedName>
</protein>
<dbReference type="AlphaFoldDB" id="A0A1V4IVU3"/>
<organism evidence="2 3">
    <name type="scientific">Clostridium oryzae</name>
    <dbReference type="NCBI Taxonomy" id="1450648"/>
    <lineage>
        <taxon>Bacteria</taxon>
        <taxon>Bacillati</taxon>
        <taxon>Bacillota</taxon>
        <taxon>Clostridia</taxon>
        <taxon>Eubacteriales</taxon>
        <taxon>Clostridiaceae</taxon>
        <taxon>Clostridium</taxon>
    </lineage>
</organism>
<dbReference type="PANTHER" id="PTHR43792">
    <property type="entry name" value="GNAT FAMILY, PUTATIVE (AFU_ORTHOLOGUE AFUA_3G00765)-RELATED-RELATED"/>
    <property type="match status" value="1"/>
</dbReference>
<name>A0A1V4IVU3_9CLOT</name>
<dbReference type="PROSITE" id="PS51186">
    <property type="entry name" value="GNAT"/>
    <property type="match status" value="1"/>
</dbReference>
<dbReference type="STRING" id="1450648.CLORY_08220"/>
<dbReference type="InterPro" id="IPR016181">
    <property type="entry name" value="Acyl_CoA_acyltransferase"/>
</dbReference>
<dbReference type="InterPro" id="IPR051531">
    <property type="entry name" value="N-acetyltransferase"/>
</dbReference>
<dbReference type="Proteomes" id="UP000190080">
    <property type="component" value="Unassembled WGS sequence"/>
</dbReference>
<reference evidence="2 3" key="1">
    <citation type="submission" date="2017-03" db="EMBL/GenBank/DDBJ databases">
        <title>Genome sequence of Clostridium oryzae DSM 28571.</title>
        <authorList>
            <person name="Poehlein A."/>
            <person name="Daniel R."/>
        </authorList>
    </citation>
    <scope>NUCLEOTIDE SEQUENCE [LARGE SCALE GENOMIC DNA]</scope>
    <source>
        <strain evidence="2 3">DSM 28571</strain>
    </source>
</reference>
<gene>
    <name evidence="2" type="primary">ydaF_2</name>
    <name evidence="2" type="ORF">CLORY_08220</name>
</gene>